<dbReference type="EMBL" id="VSSQ01034619">
    <property type="protein sequence ID" value="MPM86630.1"/>
    <property type="molecule type" value="Genomic_DNA"/>
</dbReference>
<name>A0A645DB01_9ZZZZ</name>
<protein>
    <submittedName>
        <fullName evidence="1">Uncharacterized protein</fullName>
    </submittedName>
</protein>
<evidence type="ECO:0000313" key="1">
    <source>
        <dbReference type="EMBL" id="MPM86630.1"/>
    </source>
</evidence>
<dbReference type="AlphaFoldDB" id="A0A645DB01"/>
<gene>
    <name evidence="1" type="ORF">SDC9_133720</name>
</gene>
<organism evidence="1">
    <name type="scientific">bioreactor metagenome</name>
    <dbReference type="NCBI Taxonomy" id="1076179"/>
    <lineage>
        <taxon>unclassified sequences</taxon>
        <taxon>metagenomes</taxon>
        <taxon>ecological metagenomes</taxon>
    </lineage>
</organism>
<reference evidence="1" key="1">
    <citation type="submission" date="2019-08" db="EMBL/GenBank/DDBJ databases">
        <authorList>
            <person name="Kucharzyk K."/>
            <person name="Murdoch R.W."/>
            <person name="Higgins S."/>
            <person name="Loffler F."/>
        </authorList>
    </citation>
    <scope>NUCLEOTIDE SEQUENCE</scope>
</reference>
<proteinExistence type="predicted"/>
<accession>A0A645DB01</accession>
<sequence>MNIIDVDTDKLLFALQLNDTKEDCYLELLDENKNIKETLKGVISTPENEHDNIKITMITDDNLSFNSTQTRKVVSFFLDFKFPNKLIYKNIPSLIGKDLNCYLTYYILGEEKTNLVKVDSLAEINVSSKADLSSKLTSLDISPSIEPLSINDTNLLTESLSLDDINSLLQSSFPKKGTDLSEIGNLTPIALLTKEILSDEDTKLIGELKISDDVSLNNL</sequence>
<comment type="caution">
    <text evidence="1">The sequence shown here is derived from an EMBL/GenBank/DDBJ whole genome shotgun (WGS) entry which is preliminary data.</text>
</comment>